<gene>
    <name evidence="1" type="ORF">OUZ56_010284</name>
</gene>
<accession>A0ABR0AIB7</accession>
<sequence length="83" mass="9274">MTQPGFFTLKMLTHLGSLSNMTRVQVDPVLPYIIKRPRNFGSSRDYFRPKFSCRLDGGFDGCVICFEVLLVCAAGWDLAPIAS</sequence>
<dbReference type="EMBL" id="JAOYFB010000037">
    <property type="protein sequence ID" value="KAK4024790.1"/>
    <property type="molecule type" value="Genomic_DNA"/>
</dbReference>
<keyword evidence="2" id="KW-1185">Reference proteome</keyword>
<evidence type="ECO:0000313" key="1">
    <source>
        <dbReference type="EMBL" id="KAK4024790.1"/>
    </source>
</evidence>
<reference evidence="1 2" key="1">
    <citation type="journal article" date="2023" name="Nucleic Acids Res.">
        <title>The hologenome of Daphnia magna reveals possible DNA methylation and microbiome-mediated evolution of the host genome.</title>
        <authorList>
            <person name="Chaturvedi A."/>
            <person name="Li X."/>
            <person name="Dhandapani V."/>
            <person name="Marshall H."/>
            <person name="Kissane S."/>
            <person name="Cuenca-Cambronero M."/>
            <person name="Asole G."/>
            <person name="Calvet F."/>
            <person name="Ruiz-Romero M."/>
            <person name="Marangio P."/>
            <person name="Guigo R."/>
            <person name="Rago D."/>
            <person name="Mirbahai L."/>
            <person name="Eastwood N."/>
            <person name="Colbourne J.K."/>
            <person name="Zhou J."/>
            <person name="Mallon E."/>
            <person name="Orsini L."/>
        </authorList>
    </citation>
    <scope>NUCLEOTIDE SEQUENCE [LARGE SCALE GENOMIC DNA]</scope>
    <source>
        <strain evidence="1">LRV0_1</strain>
    </source>
</reference>
<proteinExistence type="predicted"/>
<dbReference type="Proteomes" id="UP001234178">
    <property type="component" value="Unassembled WGS sequence"/>
</dbReference>
<protein>
    <submittedName>
        <fullName evidence="1">Uncharacterized protein</fullName>
    </submittedName>
</protein>
<name>A0ABR0AIB7_9CRUS</name>
<organism evidence="1 2">
    <name type="scientific">Daphnia magna</name>
    <dbReference type="NCBI Taxonomy" id="35525"/>
    <lineage>
        <taxon>Eukaryota</taxon>
        <taxon>Metazoa</taxon>
        <taxon>Ecdysozoa</taxon>
        <taxon>Arthropoda</taxon>
        <taxon>Crustacea</taxon>
        <taxon>Branchiopoda</taxon>
        <taxon>Diplostraca</taxon>
        <taxon>Cladocera</taxon>
        <taxon>Anomopoda</taxon>
        <taxon>Daphniidae</taxon>
        <taxon>Daphnia</taxon>
    </lineage>
</organism>
<evidence type="ECO:0000313" key="2">
    <source>
        <dbReference type="Proteomes" id="UP001234178"/>
    </source>
</evidence>
<comment type="caution">
    <text evidence="1">The sequence shown here is derived from an EMBL/GenBank/DDBJ whole genome shotgun (WGS) entry which is preliminary data.</text>
</comment>